<name>A0AAQ4F5S6_AMBAM</name>
<comment type="caution">
    <text evidence="10">The sequence shown here is derived from an EMBL/GenBank/DDBJ whole genome shotgun (WGS) entry which is preliminary data.</text>
</comment>
<sequence length="492" mass="55169">MNQACVGAIRTLATTGLQRALETARLRWNEPAVMIKSTQVHGLLGETLDFSDYSVAYQHKTLWELVRALGVLKACSYDKLVDNSQWLLTTGERVLGRRLLGALVGPTFYRHFVGGATPEEMRASVARLTATGVRIMVACCLEEDEDGELGTDPASAFQRRAAMYGRNSETVLSCLRMCSELGSVAPLMQIKMSGLLPPHLLAHLTRVFQSTERPELILSCLGDALRSDRYKECPDLKLENNDHKFLDLALTNLRNLCKASKETGVNILVDAEYASMNDGIELLGLALMIAYNEREPMVSNTYQCYLTEAPSKVERQLSLATRMGASFGLKLVRGAYMDSERRRARDSNREDPVCASYRATNENYDRVLCYLLEHIQRSGEQCHLIVASHNEDSIRTATSRMQELGLAVNDKRISFGQLLGMYDHITFPLAARGYNVYKSVPYGPLYELLPYLARRASENRAVLSSPVVERRMLATEIRRRLLGRRTTLTLAR</sequence>
<dbReference type="EC" id="1.5.5.2" evidence="8"/>
<proteinExistence type="inferred from homology"/>
<comment type="catalytic activity">
    <reaction evidence="8">
        <text>L-proline + a quinone = (S)-1-pyrroline-5-carboxylate + a quinol + H(+)</text>
        <dbReference type="Rhea" id="RHEA:23784"/>
        <dbReference type="ChEBI" id="CHEBI:15378"/>
        <dbReference type="ChEBI" id="CHEBI:17388"/>
        <dbReference type="ChEBI" id="CHEBI:24646"/>
        <dbReference type="ChEBI" id="CHEBI:60039"/>
        <dbReference type="ChEBI" id="CHEBI:132124"/>
        <dbReference type="EC" id="1.5.5.2"/>
    </reaction>
</comment>
<comment type="function">
    <text evidence="8">Converts proline to delta-1-pyrroline-5-carboxylate.</text>
</comment>
<keyword evidence="3 8" id="KW-0285">Flavoprotein</keyword>
<evidence type="ECO:0000256" key="8">
    <source>
        <dbReference type="RuleBase" id="RU364054"/>
    </source>
</evidence>
<accession>A0AAQ4F5S6</accession>
<evidence type="ECO:0000256" key="6">
    <source>
        <dbReference type="ARBA" id="ARBA00023062"/>
    </source>
</evidence>
<dbReference type="GO" id="GO:0010133">
    <property type="term" value="P:L-proline catabolic process to L-glutamate"/>
    <property type="evidence" value="ECO:0007669"/>
    <property type="project" value="TreeGrafter"/>
</dbReference>
<dbReference type="InterPro" id="IPR015659">
    <property type="entry name" value="Proline_oxidase"/>
</dbReference>
<feature type="domain" description="Proline dehydrogenase" evidence="9">
    <location>
        <begin position="238"/>
        <end position="464"/>
    </location>
</feature>
<gene>
    <name evidence="10" type="ORF">V5799_016182</name>
</gene>
<evidence type="ECO:0000313" key="11">
    <source>
        <dbReference type="Proteomes" id="UP001321473"/>
    </source>
</evidence>
<keyword evidence="5 8" id="KW-0560">Oxidoreductase</keyword>
<evidence type="ECO:0000256" key="2">
    <source>
        <dbReference type="ARBA" id="ARBA00005869"/>
    </source>
</evidence>
<dbReference type="GO" id="GO:0071949">
    <property type="term" value="F:FAD binding"/>
    <property type="evidence" value="ECO:0007669"/>
    <property type="project" value="TreeGrafter"/>
</dbReference>
<organism evidence="10 11">
    <name type="scientific">Amblyomma americanum</name>
    <name type="common">Lone star tick</name>
    <dbReference type="NCBI Taxonomy" id="6943"/>
    <lineage>
        <taxon>Eukaryota</taxon>
        <taxon>Metazoa</taxon>
        <taxon>Ecdysozoa</taxon>
        <taxon>Arthropoda</taxon>
        <taxon>Chelicerata</taxon>
        <taxon>Arachnida</taxon>
        <taxon>Acari</taxon>
        <taxon>Parasitiformes</taxon>
        <taxon>Ixodida</taxon>
        <taxon>Ixodoidea</taxon>
        <taxon>Ixodidae</taxon>
        <taxon>Amblyomminae</taxon>
        <taxon>Amblyomma</taxon>
    </lineage>
</organism>
<comment type="catalytic activity">
    <reaction evidence="7">
        <text>trans-4-hydroxy-L-proline + a quinone = (3R,5S)-1-pyrroline-3-hydroxy-5-carboxylate + a quinol + H(+)</text>
        <dbReference type="Rhea" id="RHEA:52512"/>
        <dbReference type="ChEBI" id="CHEBI:15378"/>
        <dbReference type="ChEBI" id="CHEBI:24646"/>
        <dbReference type="ChEBI" id="CHEBI:58375"/>
        <dbReference type="ChEBI" id="CHEBI:62612"/>
        <dbReference type="ChEBI" id="CHEBI:132124"/>
        <dbReference type="EC" id="1.5.5.3"/>
    </reaction>
</comment>
<dbReference type="Proteomes" id="UP001321473">
    <property type="component" value="Unassembled WGS sequence"/>
</dbReference>
<reference evidence="10 11" key="1">
    <citation type="journal article" date="2023" name="Arcadia Sci">
        <title>De novo assembly of a long-read Amblyomma americanum tick genome.</title>
        <authorList>
            <person name="Chou S."/>
            <person name="Poskanzer K.E."/>
            <person name="Rollins M."/>
            <person name="Thuy-Boun P.S."/>
        </authorList>
    </citation>
    <scope>NUCLEOTIDE SEQUENCE [LARGE SCALE GENOMIC DNA]</scope>
    <source>
        <strain evidence="10">F_SG_1</strain>
        <tissue evidence="10">Salivary glands</tissue>
    </source>
</reference>
<dbReference type="InterPro" id="IPR002872">
    <property type="entry name" value="Proline_DH_dom"/>
</dbReference>
<dbReference type="EMBL" id="JARKHS020006638">
    <property type="protein sequence ID" value="KAK8782477.1"/>
    <property type="molecule type" value="Genomic_DNA"/>
</dbReference>
<dbReference type="AlphaFoldDB" id="A0AAQ4F5S6"/>
<keyword evidence="4 8" id="KW-0274">FAD</keyword>
<comment type="similarity">
    <text evidence="2 8">Belongs to the proline oxidase family.</text>
</comment>
<dbReference type="PANTHER" id="PTHR13914">
    <property type="entry name" value="PROLINE OXIDASE"/>
    <property type="match status" value="1"/>
</dbReference>
<evidence type="ECO:0000259" key="9">
    <source>
        <dbReference type="Pfam" id="PF01619"/>
    </source>
</evidence>
<comment type="cofactor">
    <cofactor evidence="1 8">
        <name>FAD</name>
        <dbReference type="ChEBI" id="CHEBI:57692"/>
    </cofactor>
</comment>
<evidence type="ECO:0000256" key="1">
    <source>
        <dbReference type="ARBA" id="ARBA00001974"/>
    </source>
</evidence>
<keyword evidence="11" id="KW-1185">Reference proteome</keyword>
<dbReference type="InterPro" id="IPR029041">
    <property type="entry name" value="FAD-linked_oxidoreductase-like"/>
</dbReference>
<evidence type="ECO:0000256" key="3">
    <source>
        <dbReference type="ARBA" id="ARBA00022630"/>
    </source>
</evidence>
<dbReference type="Pfam" id="PF01619">
    <property type="entry name" value="Pro_dh"/>
    <property type="match status" value="1"/>
</dbReference>
<dbReference type="SUPFAM" id="SSF51730">
    <property type="entry name" value="FAD-linked oxidoreductase"/>
    <property type="match status" value="1"/>
</dbReference>
<dbReference type="GO" id="GO:0005739">
    <property type="term" value="C:mitochondrion"/>
    <property type="evidence" value="ECO:0007669"/>
    <property type="project" value="TreeGrafter"/>
</dbReference>
<protein>
    <recommendedName>
        <fullName evidence="8">Proline dehydrogenase</fullName>
        <ecNumber evidence="8">1.5.5.2</ecNumber>
    </recommendedName>
</protein>
<dbReference type="PANTHER" id="PTHR13914:SF29">
    <property type="entry name" value="HYDROXYPROLINE DEHYDROGENASE"/>
    <property type="match status" value="1"/>
</dbReference>
<dbReference type="GO" id="GO:0004657">
    <property type="term" value="F:proline dehydrogenase activity"/>
    <property type="evidence" value="ECO:0007669"/>
    <property type="project" value="UniProtKB-EC"/>
</dbReference>
<evidence type="ECO:0000256" key="4">
    <source>
        <dbReference type="ARBA" id="ARBA00022827"/>
    </source>
</evidence>
<dbReference type="Gene3D" id="3.20.20.220">
    <property type="match status" value="1"/>
</dbReference>
<evidence type="ECO:0000256" key="7">
    <source>
        <dbReference type="ARBA" id="ARBA00048242"/>
    </source>
</evidence>
<keyword evidence="6 8" id="KW-0642">Proline metabolism</keyword>
<evidence type="ECO:0000256" key="5">
    <source>
        <dbReference type="ARBA" id="ARBA00023002"/>
    </source>
</evidence>
<evidence type="ECO:0000313" key="10">
    <source>
        <dbReference type="EMBL" id="KAK8782477.1"/>
    </source>
</evidence>